<dbReference type="RefSeq" id="WP_183488098.1">
    <property type="nucleotide sequence ID" value="NZ_JACIDZ010000011.1"/>
</dbReference>
<dbReference type="Gene3D" id="2.40.10.270">
    <property type="entry name" value="Bacteriophage SPP1 head-tail adaptor protein"/>
    <property type="match status" value="1"/>
</dbReference>
<accession>A0A7W6KL65</accession>
<dbReference type="InterPro" id="IPR038666">
    <property type="entry name" value="SSP1_head-tail_sf"/>
</dbReference>
<dbReference type="Proteomes" id="UP000530571">
    <property type="component" value="Unassembled WGS sequence"/>
</dbReference>
<dbReference type="NCBIfam" id="TIGR01563">
    <property type="entry name" value="gp16_SPP1"/>
    <property type="match status" value="1"/>
</dbReference>
<sequence>MRAGSLDQIITVQRSTETVNEYGAPVFSWTDIDTLRAQKVEASTDEFLRDYGAIDETAVVFRVRWRDGITPADRVVHDGMVFKLKQVKEIGRRKGLELRCVSSGQEAGP</sequence>
<dbReference type="EMBL" id="JACIDZ010000011">
    <property type="protein sequence ID" value="MBB4123286.1"/>
    <property type="molecule type" value="Genomic_DNA"/>
</dbReference>
<gene>
    <name evidence="1" type="ORF">GGR30_003229</name>
</gene>
<keyword evidence="2" id="KW-1185">Reference proteome</keyword>
<dbReference type="AlphaFoldDB" id="A0A7W6KL65"/>
<dbReference type="Pfam" id="PF05521">
    <property type="entry name" value="Phage_HCP"/>
    <property type="match status" value="1"/>
</dbReference>
<evidence type="ECO:0000313" key="2">
    <source>
        <dbReference type="Proteomes" id="UP000530571"/>
    </source>
</evidence>
<comment type="caution">
    <text evidence="1">The sequence shown here is derived from an EMBL/GenBank/DDBJ whole genome shotgun (WGS) entry which is preliminary data.</text>
</comment>
<protein>
    <submittedName>
        <fullName evidence="1">SPP1 family predicted phage head-tail adaptor</fullName>
    </submittedName>
</protein>
<reference evidence="1 2" key="1">
    <citation type="submission" date="2020-08" db="EMBL/GenBank/DDBJ databases">
        <title>Genomic Encyclopedia of Type Strains, Phase IV (KMG-IV): sequencing the most valuable type-strain genomes for metagenomic binning, comparative biology and taxonomic classification.</title>
        <authorList>
            <person name="Goeker M."/>
        </authorList>
    </citation>
    <scope>NUCLEOTIDE SEQUENCE [LARGE SCALE GENOMIC DNA]</scope>
    <source>
        <strain evidence="1 2">DSM 28101</strain>
    </source>
</reference>
<dbReference type="InterPro" id="IPR008767">
    <property type="entry name" value="Phage_SPP1_head-tail_adaptor"/>
</dbReference>
<evidence type="ECO:0000313" key="1">
    <source>
        <dbReference type="EMBL" id="MBB4123286.1"/>
    </source>
</evidence>
<proteinExistence type="predicted"/>
<name>A0A7W6KL65_9HYPH</name>
<organism evidence="1 2">
    <name type="scientific">Martelella radicis</name>
    <dbReference type="NCBI Taxonomy" id="1397476"/>
    <lineage>
        <taxon>Bacteria</taxon>
        <taxon>Pseudomonadati</taxon>
        <taxon>Pseudomonadota</taxon>
        <taxon>Alphaproteobacteria</taxon>
        <taxon>Hyphomicrobiales</taxon>
        <taxon>Aurantimonadaceae</taxon>
        <taxon>Martelella</taxon>
    </lineage>
</organism>